<name>A0A494Y320_9BURK</name>
<evidence type="ECO:0000256" key="2">
    <source>
        <dbReference type="SAM" id="MobiDB-lite"/>
    </source>
</evidence>
<dbReference type="EMBL" id="RBZU01000003">
    <property type="protein sequence ID" value="RKP56699.1"/>
    <property type="molecule type" value="Genomic_DNA"/>
</dbReference>
<dbReference type="AlphaFoldDB" id="A0A494Y320"/>
<sequence length="108" mass="12072">MLNELDQLSKNIGRLIAISGQHQNRLRELESQVAHARAEHETLHAEVEALRSERDALRAERDALSSKIDDAQVRLNAILEKLPHSRTDESQLDLLTPVAHTPAEGNAQ</sequence>
<feature type="coiled-coil region" evidence="1">
    <location>
        <begin position="19"/>
        <end position="81"/>
    </location>
</feature>
<dbReference type="OrthoDB" id="9101190at2"/>
<evidence type="ECO:0000256" key="1">
    <source>
        <dbReference type="SAM" id="Coils"/>
    </source>
</evidence>
<evidence type="ECO:0000313" key="4">
    <source>
        <dbReference type="Proteomes" id="UP000270342"/>
    </source>
</evidence>
<proteinExistence type="predicted"/>
<dbReference type="Gene3D" id="1.10.287.1490">
    <property type="match status" value="1"/>
</dbReference>
<comment type="caution">
    <text evidence="3">The sequence shown here is derived from an EMBL/GenBank/DDBJ whole genome shotgun (WGS) entry which is preliminary data.</text>
</comment>
<keyword evidence="1" id="KW-0175">Coiled coil</keyword>
<dbReference type="Proteomes" id="UP000270342">
    <property type="component" value="Unassembled WGS sequence"/>
</dbReference>
<feature type="region of interest" description="Disordered" evidence="2">
    <location>
        <begin position="86"/>
        <end position="108"/>
    </location>
</feature>
<gene>
    <name evidence="3" type="ORF">D7S86_10185</name>
</gene>
<evidence type="ECO:0000313" key="3">
    <source>
        <dbReference type="EMBL" id="RKP56699.1"/>
    </source>
</evidence>
<reference evidence="3 4" key="1">
    <citation type="submission" date="2018-10" db="EMBL/GenBank/DDBJ databases">
        <title>Robbsia sp. DHC34, isolated from soil.</title>
        <authorList>
            <person name="Gao Z.-H."/>
            <person name="Qiu L.-H."/>
        </authorList>
    </citation>
    <scope>NUCLEOTIDE SEQUENCE [LARGE SCALE GENOMIC DNA]</scope>
    <source>
        <strain evidence="3 4">DHC34</strain>
    </source>
</reference>
<organism evidence="3 4">
    <name type="scientific">Pararobbsia silviterrae</name>
    <dbReference type="NCBI Taxonomy" id="1792498"/>
    <lineage>
        <taxon>Bacteria</taxon>
        <taxon>Pseudomonadati</taxon>
        <taxon>Pseudomonadota</taxon>
        <taxon>Betaproteobacteria</taxon>
        <taxon>Burkholderiales</taxon>
        <taxon>Burkholderiaceae</taxon>
        <taxon>Pararobbsia</taxon>
    </lineage>
</organism>
<accession>A0A494Y320</accession>
<dbReference type="RefSeq" id="WP_121085956.1">
    <property type="nucleotide sequence ID" value="NZ_RBZU01000003.1"/>
</dbReference>
<keyword evidence="4" id="KW-1185">Reference proteome</keyword>
<protein>
    <submittedName>
        <fullName evidence="3">ATPase</fullName>
    </submittedName>
</protein>